<evidence type="ECO:0000256" key="4">
    <source>
        <dbReference type="ARBA" id="ARBA00022598"/>
    </source>
</evidence>
<keyword evidence="4" id="KW-0436">Ligase</keyword>
<organism evidence="7 8">
    <name type="scientific">Trichoglossum hirsutum</name>
    <dbReference type="NCBI Taxonomy" id="265104"/>
    <lineage>
        <taxon>Eukaryota</taxon>
        <taxon>Fungi</taxon>
        <taxon>Dikarya</taxon>
        <taxon>Ascomycota</taxon>
        <taxon>Pezizomycotina</taxon>
        <taxon>Geoglossomycetes</taxon>
        <taxon>Geoglossales</taxon>
        <taxon>Geoglossaceae</taxon>
        <taxon>Trichoglossum</taxon>
    </lineage>
</organism>
<evidence type="ECO:0000256" key="5">
    <source>
        <dbReference type="ARBA" id="ARBA00029454"/>
    </source>
</evidence>
<dbReference type="Gene3D" id="3.30.300.30">
    <property type="match status" value="1"/>
</dbReference>
<proteinExistence type="inferred from homology"/>
<dbReference type="GO" id="GO:0044550">
    <property type="term" value="P:secondary metabolite biosynthetic process"/>
    <property type="evidence" value="ECO:0007669"/>
    <property type="project" value="TreeGrafter"/>
</dbReference>
<comment type="similarity">
    <text evidence="5">Belongs to the NRP synthetase family.</text>
</comment>
<evidence type="ECO:0000256" key="2">
    <source>
        <dbReference type="ARBA" id="ARBA00022450"/>
    </source>
</evidence>
<dbReference type="Gene3D" id="1.10.1200.10">
    <property type="entry name" value="ACP-like"/>
    <property type="match status" value="1"/>
</dbReference>
<reference evidence="7" key="1">
    <citation type="submission" date="2021-03" db="EMBL/GenBank/DDBJ databases">
        <title>Comparative genomics and phylogenomic investigation of the class Geoglossomycetes provide insights into ecological specialization and systematics.</title>
        <authorList>
            <person name="Melie T."/>
            <person name="Pirro S."/>
            <person name="Miller A.N."/>
            <person name="Quandt A."/>
        </authorList>
    </citation>
    <scope>NUCLEOTIDE SEQUENCE</scope>
    <source>
        <strain evidence="7">CAQ_001_2017</strain>
    </source>
</reference>
<dbReference type="PROSITE" id="PS50075">
    <property type="entry name" value="CARRIER"/>
    <property type="match status" value="1"/>
</dbReference>
<dbReference type="GO" id="GO:0043041">
    <property type="term" value="P:amino acid activation for nonribosomal peptide biosynthetic process"/>
    <property type="evidence" value="ECO:0007669"/>
    <property type="project" value="TreeGrafter"/>
</dbReference>
<dbReference type="InterPro" id="IPR006162">
    <property type="entry name" value="Ppantetheine_attach_site"/>
</dbReference>
<protein>
    <submittedName>
        <fullName evidence="7">Non-ribosomal peptide synthetase nps2</fullName>
    </submittedName>
</protein>
<dbReference type="FunFam" id="3.30.300.30:FF:000033">
    <property type="entry name" value="Nonribosomal siderophore peptide synthase SidC"/>
    <property type="match status" value="1"/>
</dbReference>
<evidence type="ECO:0000259" key="6">
    <source>
        <dbReference type="PROSITE" id="PS50075"/>
    </source>
</evidence>
<evidence type="ECO:0000313" key="7">
    <source>
        <dbReference type="EMBL" id="KAH0564856.1"/>
    </source>
</evidence>
<dbReference type="InterPro" id="IPR000873">
    <property type="entry name" value="AMP-dep_synth/lig_dom"/>
</dbReference>
<feature type="domain" description="Carrier" evidence="6">
    <location>
        <begin position="306"/>
        <end position="371"/>
    </location>
</feature>
<dbReference type="Gene3D" id="3.40.50.12780">
    <property type="entry name" value="N-terminal domain of ligase-like"/>
    <property type="match status" value="1"/>
</dbReference>
<evidence type="ECO:0000256" key="3">
    <source>
        <dbReference type="ARBA" id="ARBA00022553"/>
    </source>
</evidence>
<dbReference type="EMBL" id="JAGHQM010000168">
    <property type="protein sequence ID" value="KAH0564856.1"/>
    <property type="molecule type" value="Genomic_DNA"/>
</dbReference>
<dbReference type="InterPro" id="IPR009081">
    <property type="entry name" value="PP-bd_ACP"/>
</dbReference>
<dbReference type="GO" id="GO:0016874">
    <property type="term" value="F:ligase activity"/>
    <property type="evidence" value="ECO:0007669"/>
    <property type="project" value="UniProtKB-KW"/>
</dbReference>
<dbReference type="InterPro" id="IPR045851">
    <property type="entry name" value="AMP-bd_C_sf"/>
</dbReference>
<keyword evidence="8" id="KW-1185">Reference proteome</keyword>
<dbReference type="InterPro" id="IPR036736">
    <property type="entry name" value="ACP-like_sf"/>
</dbReference>
<dbReference type="Proteomes" id="UP000750711">
    <property type="component" value="Unassembled WGS sequence"/>
</dbReference>
<dbReference type="SUPFAM" id="SSF47336">
    <property type="entry name" value="ACP-like"/>
    <property type="match status" value="1"/>
</dbReference>
<sequence length="371" mass="40809">MILEDIAGTIQKLAITHIDLTPSLARLLHPDEVPSLCRGVFITGGEQLKQEILNVWGPKGVIYNGYGPTEATIGCTMYPRVPASGKPSNIGSQFDNVGSYVFIPGSTAAVIRGGVGELCVSGKLVGRGYLNRPGLTREKFQYIPEYQERVYRTGDLVRLLHDGTFEFLGRVDDQVKLRGQRLEIGEINETIKNGVDGVQEITTLLLQHPKQQNEQLVSFVVLKSLSSRQRVSEIRLEPIDSKVATKMRDVCGAKLPSYMIPAHFVALNSFPLSANNKADAKQLKQIYSDLSSNELQRLSSDSRLGRPSTGREAEFLKVLSEVVGVSHKDIDATSNIFELGVDSISVIRLARLLKKTGFRNAQVSVVMKSKS</sequence>
<dbReference type="AlphaFoldDB" id="A0A9P8RSE1"/>
<comment type="caution">
    <text evidence="7">The sequence shown here is derived from an EMBL/GenBank/DDBJ whole genome shotgun (WGS) entry which is preliminary data.</text>
</comment>
<dbReference type="GO" id="GO:0031177">
    <property type="term" value="F:phosphopantetheine binding"/>
    <property type="evidence" value="ECO:0007669"/>
    <property type="project" value="TreeGrafter"/>
</dbReference>
<name>A0A9P8RSE1_9PEZI</name>
<dbReference type="SUPFAM" id="SSF56801">
    <property type="entry name" value="Acetyl-CoA synthetase-like"/>
    <property type="match status" value="1"/>
</dbReference>
<evidence type="ECO:0000256" key="1">
    <source>
        <dbReference type="ARBA" id="ARBA00004924"/>
    </source>
</evidence>
<dbReference type="Pfam" id="PF00550">
    <property type="entry name" value="PP-binding"/>
    <property type="match status" value="1"/>
</dbReference>
<dbReference type="PROSITE" id="PS00012">
    <property type="entry name" value="PHOSPHOPANTETHEINE"/>
    <property type="match status" value="1"/>
</dbReference>
<keyword evidence="3" id="KW-0597">Phosphoprotein</keyword>
<keyword evidence="2" id="KW-0596">Phosphopantetheine</keyword>
<comment type="pathway">
    <text evidence="1">Siderophore biosynthesis.</text>
</comment>
<dbReference type="PANTHER" id="PTHR45527:SF1">
    <property type="entry name" value="FATTY ACID SYNTHASE"/>
    <property type="match status" value="1"/>
</dbReference>
<gene>
    <name evidence="7" type="primary">NPS2</name>
    <name evidence="7" type="ORF">GP486_001750</name>
</gene>
<dbReference type="Pfam" id="PF00501">
    <property type="entry name" value="AMP-binding"/>
    <property type="match status" value="1"/>
</dbReference>
<accession>A0A9P8RSE1</accession>
<dbReference type="InterPro" id="IPR042099">
    <property type="entry name" value="ANL_N_sf"/>
</dbReference>
<evidence type="ECO:0000313" key="8">
    <source>
        <dbReference type="Proteomes" id="UP000750711"/>
    </source>
</evidence>
<dbReference type="PANTHER" id="PTHR45527">
    <property type="entry name" value="NONRIBOSOMAL PEPTIDE SYNTHETASE"/>
    <property type="match status" value="1"/>
</dbReference>
<dbReference type="GO" id="GO:0005737">
    <property type="term" value="C:cytoplasm"/>
    <property type="evidence" value="ECO:0007669"/>
    <property type="project" value="TreeGrafter"/>
</dbReference>